<proteinExistence type="predicted"/>
<dbReference type="GO" id="GO:0006355">
    <property type="term" value="P:regulation of DNA-templated transcription"/>
    <property type="evidence" value="ECO:0007669"/>
    <property type="project" value="InterPro"/>
</dbReference>
<evidence type="ECO:0000259" key="2">
    <source>
        <dbReference type="Pfam" id="PF13545"/>
    </source>
</evidence>
<accession>A0A0M8QND3</accession>
<evidence type="ECO:0000313" key="4">
    <source>
        <dbReference type="Proteomes" id="UP000037773"/>
    </source>
</evidence>
<dbReference type="Pfam" id="PF13545">
    <property type="entry name" value="HTH_Crp_2"/>
    <property type="match status" value="1"/>
</dbReference>
<dbReference type="InterPro" id="IPR012318">
    <property type="entry name" value="HTH_CRP"/>
</dbReference>
<dbReference type="EMBL" id="LGCN01000225">
    <property type="protein sequence ID" value="KOT33148.1"/>
    <property type="molecule type" value="Genomic_DNA"/>
</dbReference>
<dbReference type="InterPro" id="IPR036388">
    <property type="entry name" value="WH-like_DNA-bd_sf"/>
</dbReference>
<evidence type="ECO:0000256" key="1">
    <source>
        <dbReference type="SAM" id="MobiDB-lite"/>
    </source>
</evidence>
<gene>
    <name evidence="3" type="ORF">ADK41_28470</name>
</gene>
<dbReference type="AlphaFoldDB" id="A0A0M8QND3"/>
<protein>
    <recommendedName>
        <fullName evidence="2">HTH crp-type domain-containing protein</fullName>
    </recommendedName>
</protein>
<comment type="caution">
    <text evidence="3">The sequence shown here is derived from an EMBL/GenBank/DDBJ whole genome shotgun (WGS) entry which is preliminary data.</text>
</comment>
<sequence length="214" mass="23697">MSAQASEDPRRHRAPDGVPAPSQRNAPAPSNYRRSRRPTAKPANVVKLPEGHRAIVERNPTSTGFLGGSFSMDSLEVLKWMAAYFHDDIAALRVLLYLMGTQEPGGTIRATQREIAAGLQLNRVHVNRAMRRVCALGLVHMVNRGVYQLNPQASLRGGTIEVHEPGRPAHRKPATRKVDQLELIEGFDEDPAIPAEFKQLILPGEPRRPKTEGR</sequence>
<dbReference type="InterPro" id="IPR036390">
    <property type="entry name" value="WH_DNA-bd_sf"/>
</dbReference>
<dbReference type="SUPFAM" id="SSF46785">
    <property type="entry name" value="Winged helix' DNA-binding domain"/>
    <property type="match status" value="1"/>
</dbReference>
<dbReference type="Gene3D" id="1.10.10.10">
    <property type="entry name" value="Winged helix-like DNA-binding domain superfamily/Winged helix DNA-binding domain"/>
    <property type="match status" value="1"/>
</dbReference>
<reference evidence="3 4" key="1">
    <citation type="submission" date="2015-07" db="EMBL/GenBank/DDBJ databases">
        <authorList>
            <person name="Noorani M."/>
        </authorList>
    </citation>
    <scope>NUCLEOTIDE SEQUENCE [LARGE SCALE GENOMIC DNA]</scope>
    <source>
        <strain evidence="3 4">NRRL B-24567</strain>
    </source>
</reference>
<evidence type="ECO:0000313" key="3">
    <source>
        <dbReference type="EMBL" id="KOT33148.1"/>
    </source>
</evidence>
<dbReference type="Proteomes" id="UP000037773">
    <property type="component" value="Unassembled WGS sequence"/>
</dbReference>
<dbReference type="PATRIC" id="fig|36816.3.peg.6166"/>
<organism evidence="3 4">
    <name type="scientific">Streptomyces caelestis</name>
    <dbReference type="NCBI Taxonomy" id="36816"/>
    <lineage>
        <taxon>Bacteria</taxon>
        <taxon>Bacillati</taxon>
        <taxon>Actinomycetota</taxon>
        <taxon>Actinomycetes</taxon>
        <taxon>Kitasatosporales</taxon>
        <taxon>Streptomycetaceae</taxon>
        <taxon>Streptomyces</taxon>
    </lineage>
</organism>
<dbReference type="RefSeq" id="WP_030835492.1">
    <property type="nucleotide sequence ID" value="NZ_JBFBKA010000017.1"/>
</dbReference>
<keyword evidence="4" id="KW-1185">Reference proteome</keyword>
<dbReference type="GO" id="GO:0003677">
    <property type="term" value="F:DNA binding"/>
    <property type="evidence" value="ECO:0007669"/>
    <property type="project" value="InterPro"/>
</dbReference>
<name>A0A0M8QND3_9ACTN</name>
<feature type="region of interest" description="Disordered" evidence="1">
    <location>
        <begin position="1"/>
        <end position="52"/>
    </location>
</feature>
<feature type="domain" description="HTH crp-type" evidence="2">
    <location>
        <begin position="93"/>
        <end position="152"/>
    </location>
</feature>